<organism evidence="2 3">
    <name type="scientific">Vallitalea pronyensis</name>
    <dbReference type="NCBI Taxonomy" id="1348613"/>
    <lineage>
        <taxon>Bacteria</taxon>
        <taxon>Bacillati</taxon>
        <taxon>Bacillota</taxon>
        <taxon>Clostridia</taxon>
        <taxon>Lachnospirales</taxon>
        <taxon>Vallitaleaceae</taxon>
        <taxon>Vallitalea</taxon>
    </lineage>
</organism>
<proteinExistence type="predicted"/>
<evidence type="ECO:0000313" key="2">
    <source>
        <dbReference type="EMBL" id="QUI24424.1"/>
    </source>
</evidence>
<dbReference type="InterPro" id="IPR025510">
    <property type="entry name" value="DUF4397"/>
</dbReference>
<evidence type="ECO:0000313" key="3">
    <source>
        <dbReference type="Proteomes" id="UP000683246"/>
    </source>
</evidence>
<dbReference type="Pfam" id="PF14344">
    <property type="entry name" value="DUF4397"/>
    <property type="match status" value="1"/>
</dbReference>
<keyword evidence="3" id="KW-1185">Reference proteome</keyword>
<name>A0A8J8MMX8_9FIRM</name>
<dbReference type="EMBL" id="CP058649">
    <property type="protein sequence ID" value="QUI24424.1"/>
    <property type="molecule type" value="Genomic_DNA"/>
</dbReference>
<reference evidence="2" key="1">
    <citation type="submission" date="2020-07" db="EMBL/GenBank/DDBJ databases">
        <title>Vallitalea pronyensis genome.</title>
        <authorList>
            <person name="Postec A."/>
        </authorList>
    </citation>
    <scope>NUCLEOTIDE SEQUENCE</scope>
    <source>
        <strain evidence="2">FatNI3</strain>
    </source>
</reference>
<gene>
    <name evidence="2" type="ORF">HZI73_19910</name>
</gene>
<dbReference type="RefSeq" id="WP_212695119.1">
    <property type="nucleotide sequence ID" value="NZ_CP058649.1"/>
</dbReference>
<dbReference type="KEGG" id="vpy:HZI73_19910"/>
<feature type="domain" description="DUF4397" evidence="1">
    <location>
        <begin position="7"/>
        <end position="122"/>
    </location>
</feature>
<dbReference type="Proteomes" id="UP000683246">
    <property type="component" value="Chromosome"/>
</dbReference>
<sequence length="206" mass="22970">MYDKPTSYIRLLHASPKAPPVDIYSDEDNILADELSYGEFTPYLPITPGSHLIEVYLADDANDALISEEVMIPEKYIATFAVIGEAPNVELYEIEDPIEPLRSDESKLRFVNLSPNSTPLDVVAEEGTTLFNTVPYKGVSSYRVLSPKTYTVNLKPSGSDEAILYVPNIRLRPDAFYSLYAIGLVGENEPYIQLLIPLDGNTYIET</sequence>
<evidence type="ECO:0000259" key="1">
    <source>
        <dbReference type="Pfam" id="PF14344"/>
    </source>
</evidence>
<dbReference type="AlphaFoldDB" id="A0A8J8MMX8"/>
<accession>A0A8J8MMX8</accession>
<protein>
    <submittedName>
        <fullName evidence="2">DUF4397 domain-containing protein</fullName>
    </submittedName>
</protein>